<evidence type="ECO:0000256" key="1">
    <source>
        <dbReference type="ARBA" id="ARBA00022679"/>
    </source>
</evidence>
<organism evidence="3 4">
    <name type="scientific">Symbiobacterium thermophilum</name>
    <dbReference type="NCBI Taxonomy" id="2734"/>
    <lineage>
        <taxon>Bacteria</taxon>
        <taxon>Bacillati</taxon>
        <taxon>Bacillota</taxon>
        <taxon>Clostridia</taxon>
        <taxon>Eubacteriales</taxon>
        <taxon>Symbiobacteriaceae</taxon>
        <taxon>Symbiobacterium</taxon>
    </lineage>
</organism>
<comment type="caution">
    <text evidence="3">The sequence shown here is derived from an EMBL/GenBank/DDBJ whole genome shotgun (WGS) entry which is preliminary data.</text>
</comment>
<dbReference type="PROSITE" id="PS51096">
    <property type="entry name" value="PTS_EIIA_TYPE_4"/>
    <property type="match status" value="1"/>
</dbReference>
<evidence type="ECO:0000259" key="2">
    <source>
        <dbReference type="PROSITE" id="PS51096"/>
    </source>
</evidence>
<accession>A0A1Y2T4A5</accession>
<evidence type="ECO:0000313" key="4">
    <source>
        <dbReference type="Proteomes" id="UP000194267"/>
    </source>
</evidence>
<dbReference type="InterPro" id="IPR036662">
    <property type="entry name" value="PTS_EIIA_man-typ_sf"/>
</dbReference>
<gene>
    <name evidence="3" type="ORF">A6D92_08850</name>
</gene>
<dbReference type="InterPro" id="IPR004701">
    <property type="entry name" value="PTS_EIIA_man-typ"/>
</dbReference>
<keyword evidence="1" id="KW-0808">Transferase</keyword>
<reference evidence="4" key="1">
    <citation type="submission" date="2016-04" db="EMBL/GenBank/DDBJ databases">
        <authorList>
            <person name="Antunes L.P."/>
            <person name="Martins L.F."/>
            <person name="Pereira R.V."/>
            <person name="Thomas A.M."/>
            <person name="Barbosa D."/>
            <person name="Nascimento L."/>
            <person name="Silva G.M."/>
            <person name="Condomitti G.W."/>
            <person name="Digiampietri L.A."/>
            <person name="Lombardi K.C."/>
            <person name="Ramos P.L."/>
            <person name="Quaggio R.B."/>
            <person name="Oliveira J.C."/>
            <person name="Pascon R.C."/>
            <person name="Cruz J.B."/>
            <person name="Silva A.M."/>
            <person name="Setubal J.C."/>
        </authorList>
    </citation>
    <scope>NUCLEOTIDE SEQUENCE [LARGE SCALE GENOMIC DNA]</scope>
</reference>
<dbReference type="GO" id="GO:0016740">
    <property type="term" value="F:transferase activity"/>
    <property type="evidence" value="ECO:0007669"/>
    <property type="project" value="UniProtKB-KW"/>
</dbReference>
<sequence>MTLQRSDIELVSGVNLAMLVEVLFARLSATLPELVGMAVRGGWDGIRDLGAAVRHEATVGGDAPGN</sequence>
<dbReference type="GO" id="GO:0009401">
    <property type="term" value="P:phosphoenolpyruvate-dependent sugar phosphotransferase system"/>
    <property type="evidence" value="ECO:0007669"/>
    <property type="project" value="InterPro"/>
</dbReference>
<dbReference type="SUPFAM" id="SSF53062">
    <property type="entry name" value="PTS system fructose IIA component-like"/>
    <property type="match status" value="1"/>
</dbReference>
<proteinExistence type="predicted"/>
<dbReference type="AlphaFoldDB" id="A0A1Y2T4A5"/>
<dbReference type="Proteomes" id="UP000194267">
    <property type="component" value="Unassembled WGS sequence"/>
</dbReference>
<name>A0A1Y2T4A5_SYMTR</name>
<feature type="domain" description="PTS EIIA type-4" evidence="2">
    <location>
        <begin position="1"/>
        <end position="46"/>
    </location>
</feature>
<dbReference type="GO" id="GO:0016020">
    <property type="term" value="C:membrane"/>
    <property type="evidence" value="ECO:0007669"/>
    <property type="project" value="InterPro"/>
</dbReference>
<dbReference type="Gene3D" id="3.40.50.510">
    <property type="entry name" value="Phosphotransferase system, mannose-type IIA component"/>
    <property type="match status" value="1"/>
</dbReference>
<dbReference type="EMBL" id="LWLV01000677">
    <property type="protein sequence ID" value="OTA41208.1"/>
    <property type="molecule type" value="Genomic_DNA"/>
</dbReference>
<evidence type="ECO:0000313" key="3">
    <source>
        <dbReference type="EMBL" id="OTA41208.1"/>
    </source>
</evidence>
<protein>
    <recommendedName>
        <fullName evidence="2">PTS EIIA type-4 domain-containing protein</fullName>
    </recommendedName>
</protein>